<keyword evidence="2" id="KW-0274">FAD</keyword>
<reference evidence="5" key="1">
    <citation type="journal article" date="2019" name="Int. J. Syst. Evol. Microbiol.">
        <title>The Global Catalogue of Microorganisms (GCM) 10K type strain sequencing project: providing services to taxonomists for standard genome sequencing and annotation.</title>
        <authorList>
            <consortium name="The Broad Institute Genomics Platform"/>
            <consortium name="The Broad Institute Genome Sequencing Center for Infectious Disease"/>
            <person name="Wu L."/>
            <person name="Ma J."/>
        </authorList>
    </citation>
    <scope>NUCLEOTIDE SEQUENCE [LARGE SCALE GENOMIC DNA]</scope>
    <source>
        <strain evidence="5">SHR3</strain>
    </source>
</reference>
<organism evidence="4 5">
    <name type="scientific">Thauera sinica</name>
    <dbReference type="NCBI Taxonomy" id="2665146"/>
    <lineage>
        <taxon>Bacteria</taxon>
        <taxon>Pseudomonadati</taxon>
        <taxon>Pseudomonadota</taxon>
        <taxon>Betaproteobacteria</taxon>
        <taxon>Rhodocyclales</taxon>
        <taxon>Zoogloeaceae</taxon>
        <taxon>Thauera</taxon>
    </lineage>
</organism>
<evidence type="ECO:0000259" key="3">
    <source>
        <dbReference type="Pfam" id="PF01494"/>
    </source>
</evidence>
<comment type="caution">
    <text evidence="4">The sequence shown here is derived from an EMBL/GenBank/DDBJ whole genome shotgun (WGS) entry which is preliminary data.</text>
</comment>
<evidence type="ECO:0000313" key="5">
    <source>
        <dbReference type="Proteomes" id="UP001595974"/>
    </source>
</evidence>
<dbReference type="InterPro" id="IPR002938">
    <property type="entry name" value="FAD-bd"/>
</dbReference>
<dbReference type="InterPro" id="IPR050641">
    <property type="entry name" value="RIFMO-like"/>
</dbReference>
<dbReference type="EMBL" id="JBHSOG010000014">
    <property type="protein sequence ID" value="MFC5768764.1"/>
    <property type="molecule type" value="Genomic_DNA"/>
</dbReference>
<dbReference type="SUPFAM" id="SSF51905">
    <property type="entry name" value="FAD/NAD(P)-binding domain"/>
    <property type="match status" value="1"/>
</dbReference>
<evidence type="ECO:0000256" key="1">
    <source>
        <dbReference type="ARBA" id="ARBA00022630"/>
    </source>
</evidence>
<dbReference type="PANTHER" id="PTHR43004">
    <property type="entry name" value="TRK SYSTEM POTASSIUM UPTAKE PROTEIN"/>
    <property type="match status" value="1"/>
</dbReference>
<dbReference type="Gene3D" id="3.50.50.60">
    <property type="entry name" value="FAD/NAD(P)-binding domain"/>
    <property type="match status" value="1"/>
</dbReference>
<dbReference type="SUPFAM" id="SSF54373">
    <property type="entry name" value="FAD-linked reductases, C-terminal domain"/>
    <property type="match status" value="1"/>
</dbReference>
<dbReference type="RefSeq" id="WP_096448263.1">
    <property type="nucleotide sequence ID" value="NZ_JBHSOG010000014.1"/>
</dbReference>
<feature type="domain" description="FAD-binding" evidence="3">
    <location>
        <begin position="4"/>
        <end position="342"/>
    </location>
</feature>
<accession>A0ABW1ANV0</accession>
<evidence type="ECO:0000313" key="4">
    <source>
        <dbReference type="EMBL" id="MFC5768764.1"/>
    </source>
</evidence>
<name>A0ABW1ANV0_9RHOO</name>
<dbReference type="Gene3D" id="3.30.9.10">
    <property type="entry name" value="D-Amino Acid Oxidase, subunit A, domain 2"/>
    <property type="match status" value="1"/>
</dbReference>
<dbReference type="NCBIfam" id="NF006091">
    <property type="entry name" value="PRK08243.1"/>
    <property type="match status" value="1"/>
</dbReference>
<keyword evidence="5" id="KW-1185">Reference proteome</keyword>
<proteinExistence type="predicted"/>
<dbReference type="PRINTS" id="PR00420">
    <property type="entry name" value="RNGMNOXGNASE"/>
</dbReference>
<keyword evidence="1" id="KW-0285">Flavoprotein</keyword>
<evidence type="ECO:0000256" key="2">
    <source>
        <dbReference type="ARBA" id="ARBA00022827"/>
    </source>
</evidence>
<protein>
    <submittedName>
        <fullName evidence="4">4-hydroxybenzoate 3-monooxygenase</fullName>
    </submittedName>
</protein>
<dbReference type="PANTHER" id="PTHR43004:SF3">
    <property type="entry name" value="P-HYDROXYBENZOATE HYDROXYLASE"/>
    <property type="match status" value="1"/>
</dbReference>
<dbReference type="InterPro" id="IPR036188">
    <property type="entry name" value="FAD/NAD-bd_sf"/>
</dbReference>
<dbReference type="Pfam" id="PF01494">
    <property type="entry name" value="FAD_binding_3"/>
    <property type="match status" value="1"/>
</dbReference>
<sequence>MAHKTQVGIIGAGPAGLLLSHLLHLQGIDSIILEQQAREAIEGTIKAGVLEYPTVQLLKQLGVGDRMMREGFEHHGIELAFGGKRHRIDLHELTGGKSIMVYPQHEVITDLVAAVLGNGTTIEFGVADVGLHDVDSERPSIRYTRNGEAHEIQCDFIAGCDGFHGPSRQAIPAAVRREHLKTYPCGWFGILCEAPPSSEELIYAQSDRGFVLVSTRTPTVQRMYFQCDPADSVDNWSDDRIWTEFHARTAGSDGWKLKEGRIFQKGIIAMRSFVCETMQHGRLFLAGDSAHIVPPTGAKGLNLAAGDVVLLSGAIADFYRGASREALAGYGASALKRIWRGEHFSWFMTTMLHDFDGEDTITRRFRRAQLDYVVSSRAAAASLAENYVGLPFEGPA</sequence>
<gene>
    <name evidence="4" type="ORF">ACFPTN_05215</name>
</gene>
<dbReference type="Proteomes" id="UP001595974">
    <property type="component" value="Unassembled WGS sequence"/>
</dbReference>